<evidence type="ECO:0000256" key="6">
    <source>
        <dbReference type="SAM" id="Coils"/>
    </source>
</evidence>
<evidence type="ECO:0000256" key="7">
    <source>
        <dbReference type="SAM" id="MobiDB-lite"/>
    </source>
</evidence>
<keyword evidence="2" id="KW-0678">Repressor</keyword>
<organism evidence="8 9">
    <name type="scientific">Pomacea canaliculata</name>
    <name type="common">Golden apple snail</name>
    <dbReference type="NCBI Taxonomy" id="400727"/>
    <lineage>
        <taxon>Eukaryota</taxon>
        <taxon>Metazoa</taxon>
        <taxon>Spiralia</taxon>
        <taxon>Lophotrochozoa</taxon>
        <taxon>Mollusca</taxon>
        <taxon>Gastropoda</taxon>
        <taxon>Caenogastropoda</taxon>
        <taxon>Architaenioglossa</taxon>
        <taxon>Ampullarioidea</taxon>
        <taxon>Ampullariidae</taxon>
        <taxon>Pomacea</taxon>
    </lineage>
</organism>
<feature type="region of interest" description="Disordered" evidence="7">
    <location>
        <begin position="1"/>
        <end position="63"/>
    </location>
</feature>
<keyword evidence="4" id="KW-0804">Transcription</keyword>
<feature type="compositionally biased region" description="Acidic residues" evidence="7">
    <location>
        <begin position="39"/>
        <end position="58"/>
    </location>
</feature>
<dbReference type="OrthoDB" id="20886at2759"/>
<dbReference type="AlphaFoldDB" id="A0A2T7NZH4"/>
<comment type="caution">
    <text evidence="8">The sequence shown here is derived from an EMBL/GenBank/DDBJ whole genome shotgun (WGS) entry which is preliminary data.</text>
</comment>
<keyword evidence="6" id="KW-0175">Coiled coil</keyword>
<evidence type="ECO:0000256" key="5">
    <source>
        <dbReference type="ARBA" id="ARBA00023242"/>
    </source>
</evidence>
<protein>
    <submittedName>
        <fullName evidence="8">Uncharacterized protein</fullName>
    </submittedName>
</protein>
<proteinExistence type="predicted"/>
<evidence type="ECO:0000313" key="8">
    <source>
        <dbReference type="EMBL" id="PVD26575.1"/>
    </source>
</evidence>
<dbReference type="PANTHER" id="PTHR21964">
    <property type="entry name" value="BREAST CANCER METASTASIS-SUPPRESSOR 1"/>
    <property type="match status" value="1"/>
</dbReference>
<sequence>MPTVAENGKGEHEEESMDQDDVESSKSSEEETASGSGMEGEEECEEDGDESTEMDEDECDKKRAEYLDDLAELDRQFIELKDQEAIKRKFESEELAAYQHMQSEKILLFDSLKQELQDKIRRLEEDRNNIDIYSGNQAANAEAEIRIVTYGRLTPAKDFSKGSTWLWA</sequence>
<keyword evidence="3" id="KW-0805">Transcription regulation</keyword>
<feature type="compositionally biased region" description="Acidic residues" evidence="7">
    <location>
        <begin position="13"/>
        <end position="22"/>
    </location>
</feature>
<evidence type="ECO:0000256" key="3">
    <source>
        <dbReference type="ARBA" id="ARBA00023015"/>
    </source>
</evidence>
<evidence type="ECO:0000256" key="1">
    <source>
        <dbReference type="ARBA" id="ARBA00004123"/>
    </source>
</evidence>
<dbReference type="Proteomes" id="UP000245119">
    <property type="component" value="Linkage Group LG8"/>
</dbReference>
<dbReference type="EMBL" id="PZQS01000008">
    <property type="protein sequence ID" value="PVD26575.1"/>
    <property type="molecule type" value="Genomic_DNA"/>
</dbReference>
<evidence type="ECO:0000313" key="9">
    <source>
        <dbReference type="Proteomes" id="UP000245119"/>
    </source>
</evidence>
<keyword evidence="9" id="KW-1185">Reference proteome</keyword>
<dbReference type="STRING" id="400727.A0A2T7NZH4"/>
<accession>A0A2T7NZH4</accession>
<comment type="subcellular location">
    <subcellularLocation>
        <location evidence="1">Nucleus</location>
    </subcellularLocation>
</comment>
<name>A0A2T7NZH4_POMCA</name>
<dbReference type="InterPro" id="IPR013907">
    <property type="entry name" value="Sds3"/>
</dbReference>
<dbReference type="GO" id="GO:0005654">
    <property type="term" value="C:nucleoplasm"/>
    <property type="evidence" value="ECO:0007669"/>
    <property type="project" value="UniProtKB-ARBA"/>
</dbReference>
<evidence type="ECO:0000256" key="2">
    <source>
        <dbReference type="ARBA" id="ARBA00022491"/>
    </source>
</evidence>
<feature type="coiled-coil region" evidence="6">
    <location>
        <begin position="63"/>
        <end position="133"/>
    </location>
</feature>
<keyword evidence="5" id="KW-0539">Nucleus</keyword>
<evidence type="ECO:0000256" key="4">
    <source>
        <dbReference type="ARBA" id="ARBA00023163"/>
    </source>
</evidence>
<gene>
    <name evidence="8" type="ORF">C0Q70_14252</name>
</gene>
<dbReference type="GO" id="GO:0010468">
    <property type="term" value="P:regulation of gene expression"/>
    <property type="evidence" value="ECO:0007669"/>
    <property type="project" value="UniProtKB-ARBA"/>
</dbReference>
<reference evidence="8 9" key="1">
    <citation type="submission" date="2018-04" db="EMBL/GenBank/DDBJ databases">
        <title>The genome of golden apple snail Pomacea canaliculata provides insight into stress tolerance and invasive adaptation.</title>
        <authorList>
            <person name="Liu C."/>
            <person name="Liu B."/>
            <person name="Ren Y."/>
            <person name="Zhang Y."/>
            <person name="Wang H."/>
            <person name="Li S."/>
            <person name="Jiang F."/>
            <person name="Yin L."/>
            <person name="Zhang G."/>
            <person name="Qian W."/>
            <person name="Fan W."/>
        </authorList>
    </citation>
    <scope>NUCLEOTIDE SEQUENCE [LARGE SCALE GENOMIC DNA]</scope>
    <source>
        <strain evidence="8">SZHN2017</strain>
        <tissue evidence="8">Muscle</tissue>
    </source>
</reference>